<reference evidence="6 7" key="1">
    <citation type="journal article" date="2016" name="Biochim. Biophys. Acta">
        <title>Characterization of red-shifted phycobilisomes isolated from the chlorophyll f-containing cyanobacterium Halomicronema hongdechloris.</title>
        <authorList>
            <person name="Li Y."/>
            <person name="Lin Y."/>
            <person name="Garvey C.J."/>
            <person name="Birch D."/>
            <person name="Corkery R.W."/>
            <person name="Loughlin P.C."/>
            <person name="Scheer H."/>
            <person name="Willows R.D."/>
            <person name="Chen M."/>
        </authorList>
    </citation>
    <scope>NUCLEOTIDE SEQUENCE [LARGE SCALE GENOMIC DNA]</scope>
    <source>
        <strain evidence="6 7">C2206</strain>
    </source>
</reference>
<protein>
    <recommendedName>
        <fullName evidence="8">Lignostilbene-alpha,beta-dioxygenase</fullName>
    </recommendedName>
</protein>
<name>A0A1Z3HMH6_9CYAN</name>
<evidence type="ECO:0000256" key="3">
    <source>
        <dbReference type="ARBA" id="ARBA00023002"/>
    </source>
</evidence>
<dbReference type="EMBL" id="CP021983">
    <property type="protein sequence ID" value="ASC71327.1"/>
    <property type="molecule type" value="Genomic_DNA"/>
</dbReference>
<dbReference type="Pfam" id="PF03055">
    <property type="entry name" value="RPE65"/>
    <property type="match status" value="2"/>
</dbReference>
<keyword evidence="4 5" id="KW-0408">Iron</keyword>
<feature type="binding site" evidence="5">
    <location>
        <position position="419"/>
    </location>
    <ligand>
        <name>Fe cation</name>
        <dbReference type="ChEBI" id="CHEBI:24875"/>
        <note>catalytic</note>
    </ligand>
</feature>
<dbReference type="OrthoDB" id="972944at2"/>
<dbReference type="InterPro" id="IPR004294">
    <property type="entry name" value="Carotenoid_Oase"/>
</dbReference>
<feature type="binding site" evidence="5">
    <location>
        <position position="499"/>
    </location>
    <ligand>
        <name>Fe cation</name>
        <dbReference type="ChEBI" id="CHEBI:24875"/>
        <note>catalytic</note>
    </ligand>
</feature>
<comment type="similarity">
    <text evidence="1">Belongs to the carotenoid oxygenase family.</text>
</comment>
<dbReference type="KEGG" id="hhg:XM38_022790"/>
<keyword evidence="7" id="KW-1185">Reference proteome</keyword>
<evidence type="ECO:0000256" key="2">
    <source>
        <dbReference type="ARBA" id="ARBA00022723"/>
    </source>
</evidence>
<keyword evidence="3" id="KW-0560">Oxidoreductase</keyword>
<dbReference type="RefSeq" id="WP_080812636.1">
    <property type="nucleotide sequence ID" value="NZ_CP021983.2"/>
</dbReference>
<dbReference type="PANTHER" id="PTHR10543:SF89">
    <property type="entry name" value="CAROTENOID 9,10(9',10')-CLEAVAGE DIOXYGENASE 1"/>
    <property type="match status" value="1"/>
</dbReference>
<gene>
    <name evidence="6" type="ORF">XM38_022790</name>
</gene>
<evidence type="ECO:0000256" key="4">
    <source>
        <dbReference type="ARBA" id="ARBA00023004"/>
    </source>
</evidence>
<keyword evidence="2 5" id="KW-0479">Metal-binding</keyword>
<dbReference type="GO" id="GO:0010436">
    <property type="term" value="F:carotenoid dioxygenase activity"/>
    <property type="evidence" value="ECO:0007669"/>
    <property type="project" value="TreeGrafter"/>
</dbReference>
<evidence type="ECO:0000256" key="5">
    <source>
        <dbReference type="PIRSR" id="PIRSR604294-1"/>
    </source>
</evidence>
<feature type="binding site" evidence="5">
    <location>
        <position position="731"/>
    </location>
    <ligand>
        <name>Fe cation</name>
        <dbReference type="ChEBI" id="CHEBI:24875"/>
        <note>catalytic</note>
    </ligand>
</feature>
<evidence type="ECO:0008006" key="8">
    <source>
        <dbReference type="Google" id="ProtNLM"/>
    </source>
</evidence>
<dbReference type="AlphaFoldDB" id="A0A1Z3HMH6"/>
<accession>A0A1Z3HMH6</accession>
<sequence>MTRSEPQPLPVPFPASVSLLSRTEFKQEPLQVKAGRLPNDIYGHAFFIGPGGCLTDPTLPGTDLIQPSHDGTPLFNGDAMVYRIDFSGKTAYLNNHIARTPCYYTDLASLPGSDYADLGYHNHGLARLSFGLGFRDEVNTAFQPLLFDPEEGLRLLITWDAGRPYEIDPETLEAVTPVGYNQEWREQIELALPFGIFTTTAHSAFDPNTDRPDTPPQLFTVNYGKSVATALWPIFTNEAGEPLPEPVEAILADFERLLDVIEQRVNLVRQPLKTFLDTEAQVLDSLPQELRELWQGGRQQLRTNLRQTLSGLISVLLQLEDWLPDAVTIPRQRRYRELWKGFLELLEEELEDGFDSLHDLLSEVLRLIGVARRLLQAAVNMEDFVHLMVWDGHQPLQQWQVVVEEDGQQVSPRIFQSMHQIAITQDYVVLMDTVFKLGAEQLLTSPAPHFPKLERLIRHLLDFRQSADTTIYIIKREDLDPDQSQVVAKRVVIPRSAAHFLADYDTPDGQLTLHLAHNTGWDPAEWTRPYDHFPYSEFPAVLGMSTGAIDINHLGRYVINGETGELCQSTVLTDFDHTWMTAIFAYACPDGVSPVRRFRSLYWNSWGCRGDLLSNYIAELYRDYPYRELPVEQVLALTQQGLPVNLCRLDTETMEITDSYVFPPGCFGTSAQFVPRRDGGDDPTAGYLMCIVNTSDDPAQSELWLFDAAHLAKGPVCKLSHPQLAIGMTIHSTWLPRLNPRRASYYVPVPEDYEPRLAKLSSERRERLERLFRDHVYPHFQPPSGS</sequence>
<evidence type="ECO:0000256" key="1">
    <source>
        <dbReference type="ARBA" id="ARBA00006787"/>
    </source>
</evidence>
<evidence type="ECO:0000313" key="6">
    <source>
        <dbReference type="EMBL" id="ASC71327.1"/>
    </source>
</evidence>
<dbReference type="GO" id="GO:0046872">
    <property type="term" value="F:metal ion binding"/>
    <property type="evidence" value="ECO:0007669"/>
    <property type="project" value="UniProtKB-KW"/>
</dbReference>
<proteinExistence type="inferred from homology"/>
<organism evidence="6 7">
    <name type="scientific">Halomicronema hongdechloris C2206</name>
    <dbReference type="NCBI Taxonomy" id="1641165"/>
    <lineage>
        <taxon>Bacteria</taxon>
        <taxon>Bacillati</taxon>
        <taxon>Cyanobacteriota</taxon>
        <taxon>Cyanophyceae</taxon>
        <taxon>Nodosilineales</taxon>
        <taxon>Nodosilineaceae</taxon>
        <taxon>Halomicronema</taxon>
    </lineage>
</organism>
<evidence type="ECO:0000313" key="7">
    <source>
        <dbReference type="Proteomes" id="UP000191901"/>
    </source>
</evidence>
<dbReference type="Proteomes" id="UP000191901">
    <property type="component" value="Chromosome"/>
</dbReference>
<comment type="cofactor">
    <cofactor evidence="5">
        <name>Fe(2+)</name>
        <dbReference type="ChEBI" id="CHEBI:29033"/>
    </cofactor>
    <text evidence="5">Binds 1 Fe(2+) ion per subunit.</text>
</comment>
<dbReference type="PANTHER" id="PTHR10543">
    <property type="entry name" value="BETA-CAROTENE DIOXYGENASE"/>
    <property type="match status" value="1"/>
</dbReference>
<dbReference type="GO" id="GO:0016121">
    <property type="term" value="P:carotene catabolic process"/>
    <property type="evidence" value="ECO:0007669"/>
    <property type="project" value="TreeGrafter"/>
</dbReference>